<feature type="region of interest" description="Disordered" evidence="1">
    <location>
        <begin position="40"/>
        <end position="114"/>
    </location>
</feature>
<organism evidence="2 3">
    <name type="scientific">Thelohanellus kitauei</name>
    <name type="common">Myxosporean</name>
    <dbReference type="NCBI Taxonomy" id="669202"/>
    <lineage>
        <taxon>Eukaryota</taxon>
        <taxon>Metazoa</taxon>
        <taxon>Cnidaria</taxon>
        <taxon>Myxozoa</taxon>
        <taxon>Myxosporea</taxon>
        <taxon>Bivalvulida</taxon>
        <taxon>Platysporina</taxon>
        <taxon>Myxobolidae</taxon>
        <taxon>Thelohanellus</taxon>
    </lineage>
</organism>
<protein>
    <submittedName>
        <fullName evidence="2">Uncharacterized protein</fullName>
    </submittedName>
</protein>
<dbReference type="EMBL" id="JWZT01004800">
    <property type="protein sequence ID" value="KII63043.1"/>
    <property type="molecule type" value="Genomic_DNA"/>
</dbReference>
<comment type="caution">
    <text evidence="2">The sequence shown here is derived from an EMBL/GenBank/DDBJ whole genome shotgun (WGS) entry which is preliminary data.</text>
</comment>
<feature type="compositionally biased region" description="Polar residues" evidence="1">
    <location>
        <begin position="96"/>
        <end position="105"/>
    </location>
</feature>
<dbReference type="Proteomes" id="UP000031668">
    <property type="component" value="Unassembled WGS sequence"/>
</dbReference>
<dbReference type="AlphaFoldDB" id="A0A0C2ICI9"/>
<evidence type="ECO:0000256" key="1">
    <source>
        <dbReference type="SAM" id="MobiDB-lite"/>
    </source>
</evidence>
<accession>A0A0C2ICI9</accession>
<gene>
    <name evidence="2" type="ORF">RF11_13714</name>
</gene>
<feature type="compositionally biased region" description="Polar residues" evidence="1">
    <location>
        <begin position="74"/>
        <end position="83"/>
    </location>
</feature>
<sequence>MYERSLTLLPQVVATSRLESAAILGIYSVHPTFEKINRLKIQPTSHHTFENTRDKTDKRKPKPGRQSPDRIKGKNNNSPNNGHRYQKQKEIDTSRGKQSNCSSGRPSLEYRILS</sequence>
<feature type="compositionally biased region" description="Basic and acidic residues" evidence="1">
    <location>
        <begin position="47"/>
        <end position="57"/>
    </location>
</feature>
<evidence type="ECO:0000313" key="2">
    <source>
        <dbReference type="EMBL" id="KII63043.1"/>
    </source>
</evidence>
<keyword evidence="3" id="KW-1185">Reference proteome</keyword>
<proteinExistence type="predicted"/>
<name>A0A0C2ICI9_THEKT</name>
<reference evidence="2 3" key="1">
    <citation type="journal article" date="2014" name="Genome Biol. Evol.">
        <title>The genome of the myxosporean Thelohanellus kitauei shows adaptations to nutrient acquisition within its fish host.</title>
        <authorList>
            <person name="Yang Y."/>
            <person name="Xiong J."/>
            <person name="Zhou Z."/>
            <person name="Huo F."/>
            <person name="Miao W."/>
            <person name="Ran C."/>
            <person name="Liu Y."/>
            <person name="Zhang J."/>
            <person name="Feng J."/>
            <person name="Wang M."/>
            <person name="Wang M."/>
            <person name="Wang L."/>
            <person name="Yao B."/>
        </authorList>
    </citation>
    <scope>NUCLEOTIDE SEQUENCE [LARGE SCALE GENOMIC DNA]</scope>
    <source>
        <strain evidence="2">Wuqing</strain>
    </source>
</reference>
<evidence type="ECO:0000313" key="3">
    <source>
        <dbReference type="Proteomes" id="UP000031668"/>
    </source>
</evidence>